<dbReference type="InterPro" id="IPR033729">
    <property type="entry name" value="SerRS_core"/>
</dbReference>
<feature type="binding site" evidence="6">
    <location>
        <begin position="243"/>
        <end position="245"/>
    </location>
    <ligand>
        <name>L-serine</name>
        <dbReference type="ChEBI" id="CHEBI:33384"/>
    </ligand>
</feature>
<reference evidence="11" key="1">
    <citation type="submission" date="2016-10" db="EMBL/GenBank/DDBJ databases">
        <authorList>
            <person name="Varghese N."/>
            <person name="Submissions S."/>
        </authorList>
    </citation>
    <scope>NUCLEOTIDE SEQUENCE [LARGE SCALE GENOMIC DNA]</scope>
    <source>
        <strain evidence="11">DSM 22127</strain>
    </source>
</reference>
<evidence type="ECO:0000259" key="9">
    <source>
        <dbReference type="PROSITE" id="PS50862"/>
    </source>
</evidence>
<feature type="binding site" evidence="6">
    <location>
        <position position="290"/>
    </location>
    <ligand>
        <name>ATP</name>
        <dbReference type="ChEBI" id="CHEBI:30616"/>
    </ligand>
</feature>
<organism evidence="10 11">
    <name type="scientific">Nocardioides scoriae</name>
    <dbReference type="NCBI Taxonomy" id="642780"/>
    <lineage>
        <taxon>Bacteria</taxon>
        <taxon>Bacillati</taxon>
        <taxon>Actinomycetota</taxon>
        <taxon>Actinomycetes</taxon>
        <taxon>Propionibacteriales</taxon>
        <taxon>Nocardioidaceae</taxon>
        <taxon>Nocardioides</taxon>
    </lineage>
</organism>
<comment type="pathway">
    <text evidence="6">Aminoacyl-tRNA biosynthesis; selenocysteinyl-tRNA(Sec) biosynthesis; L-seryl-tRNA(Sec) from L-serine and tRNA(Sec): step 1/1.</text>
</comment>
<comment type="subcellular location">
    <subcellularLocation>
        <location evidence="6">Cytoplasm</location>
    </subcellularLocation>
</comment>
<dbReference type="PRINTS" id="PR00981">
    <property type="entry name" value="TRNASYNTHSER"/>
</dbReference>
<accession>A0A1H1UWZ7</accession>
<dbReference type="GO" id="GO:0016260">
    <property type="term" value="P:selenocysteine biosynthetic process"/>
    <property type="evidence" value="ECO:0007669"/>
    <property type="project" value="UniProtKB-UniRule"/>
</dbReference>
<keyword evidence="6" id="KW-0963">Cytoplasm</keyword>
<feature type="binding site" evidence="6 8">
    <location>
        <begin position="274"/>
        <end position="276"/>
    </location>
    <ligand>
        <name>ATP</name>
        <dbReference type="ChEBI" id="CHEBI:30616"/>
    </ligand>
</feature>
<gene>
    <name evidence="6" type="primary">serS</name>
    <name evidence="10" type="ORF">SAMN04488570_2653</name>
</gene>
<dbReference type="HAMAP" id="MF_00176">
    <property type="entry name" value="Ser_tRNA_synth_type1"/>
    <property type="match status" value="1"/>
</dbReference>
<keyword evidence="5 6" id="KW-0030">Aminoacyl-tRNA synthetase</keyword>
<dbReference type="SUPFAM" id="SSF55681">
    <property type="entry name" value="Class II aaRS and biotin synthetases"/>
    <property type="match status" value="1"/>
</dbReference>
<dbReference type="InterPro" id="IPR015866">
    <property type="entry name" value="Ser-tRNA-synth_1_N"/>
</dbReference>
<protein>
    <recommendedName>
        <fullName evidence="6">Serine--tRNA ligase</fullName>
        <ecNumber evidence="6">6.1.1.11</ecNumber>
    </recommendedName>
    <alternativeName>
        <fullName evidence="6">Seryl-tRNA synthetase</fullName>
        <shortName evidence="6">SerRS</shortName>
    </alternativeName>
    <alternativeName>
        <fullName evidence="6">Seryl-tRNA(Ser/Sec) synthetase</fullName>
    </alternativeName>
</protein>
<dbReference type="InterPro" id="IPR002314">
    <property type="entry name" value="aa-tRNA-synt_IIb"/>
</dbReference>
<dbReference type="Gene3D" id="3.30.930.10">
    <property type="entry name" value="Bira Bifunctional Protein, Domain 2"/>
    <property type="match status" value="1"/>
</dbReference>
<feature type="binding site" evidence="7">
    <location>
        <position position="274"/>
    </location>
    <ligand>
        <name>L-serine</name>
        <dbReference type="ChEBI" id="CHEBI:33384"/>
    </ligand>
</feature>
<evidence type="ECO:0000256" key="8">
    <source>
        <dbReference type="PIRSR" id="PIRSR001529-2"/>
    </source>
</evidence>
<keyword evidence="3 6" id="KW-0067">ATP-binding</keyword>
<evidence type="ECO:0000313" key="10">
    <source>
        <dbReference type="EMBL" id="SDS77067.1"/>
    </source>
</evidence>
<dbReference type="InterPro" id="IPR042103">
    <property type="entry name" value="SerRS_1_N_sf"/>
</dbReference>
<feature type="binding site" evidence="7">
    <location>
        <position position="401"/>
    </location>
    <ligand>
        <name>L-serine</name>
        <dbReference type="ChEBI" id="CHEBI:33384"/>
    </ligand>
</feature>
<evidence type="ECO:0000256" key="1">
    <source>
        <dbReference type="ARBA" id="ARBA00022598"/>
    </source>
</evidence>
<evidence type="ECO:0000256" key="2">
    <source>
        <dbReference type="ARBA" id="ARBA00022741"/>
    </source>
</evidence>
<dbReference type="GO" id="GO:0005524">
    <property type="term" value="F:ATP binding"/>
    <property type="evidence" value="ECO:0007669"/>
    <property type="project" value="UniProtKB-UniRule"/>
</dbReference>
<dbReference type="PANTHER" id="PTHR11778">
    <property type="entry name" value="SERYL-TRNA SYNTHETASE"/>
    <property type="match status" value="1"/>
</dbReference>
<dbReference type="InterPro" id="IPR002317">
    <property type="entry name" value="Ser-tRNA-ligase_type_1"/>
</dbReference>
<feature type="binding site" evidence="6 8">
    <location>
        <begin position="361"/>
        <end position="364"/>
    </location>
    <ligand>
        <name>ATP</name>
        <dbReference type="ChEBI" id="CHEBI:30616"/>
    </ligand>
</feature>
<dbReference type="Gene3D" id="1.10.287.40">
    <property type="entry name" value="Serine-tRNA synthetase, tRNA binding domain"/>
    <property type="match status" value="1"/>
</dbReference>
<feature type="binding site" evidence="8">
    <location>
        <begin position="290"/>
        <end position="293"/>
    </location>
    <ligand>
        <name>ATP</name>
        <dbReference type="ChEBI" id="CHEBI:30616"/>
    </ligand>
</feature>
<keyword evidence="4 6" id="KW-0648">Protein biosynthesis</keyword>
<dbReference type="UniPathway" id="UPA00906">
    <property type="reaction ID" value="UER00895"/>
</dbReference>
<feature type="binding site" evidence="6 7">
    <location>
        <position position="297"/>
    </location>
    <ligand>
        <name>L-serine</name>
        <dbReference type="ChEBI" id="CHEBI:33384"/>
    </ligand>
</feature>
<dbReference type="InterPro" id="IPR045864">
    <property type="entry name" value="aa-tRNA-synth_II/BPL/LPL"/>
</dbReference>
<dbReference type="InterPro" id="IPR006195">
    <property type="entry name" value="aa-tRNA-synth_II"/>
</dbReference>
<evidence type="ECO:0000313" key="11">
    <source>
        <dbReference type="Proteomes" id="UP000198859"/>
    </source>
</evidence>
<comment type="catalytic activity">
    <reaction evidence="6">
        <text>tRNA(Sec) + L-serine + ATP = L-seryl-tRNA(Sec) + AMP + diphosphate + H(+)</text>
        <dbReference type="Rhea" id="RHEA:42580"/>
        <dbReference type="Rhea" id="RHEA-COMP:9742"/>
        <dbReference type="Rhea" id="RHEA-COMP:10128"/>
        <dbReference type="ChEBI" id="CHEBI:15378"/>
        <dbReference type="ChEBI" id="CHEBI:30616"/>
        <dbReference type="ChEBI" id="CHEBI:33019"/>
        <dbReference type="ChEBI" id="CHEBI:33384"/>
        <dbReference type="ChEBI" id="CHEBI:78442"/>
        <dbReference type="ChEBI" id="CHEBI:78533"/>
        <dbReference type="ChEBI" id="CHEBI:456215"/>
        <dbReference type="EC" id="6.1.1.11"/>
    </reaction>
</comment>
<dbReference type="EMBL" id="LT629757">
    <property type="protein sequence ID" value="SDS77067.1"/>
    <property type="molecule type" value="Genomic_DNA"/>
</dbReference>
<name>A0A1H1UWZ7_9ACTN</name>
<dbReference type="Pfam" id="PF02403">
    <property type="entry name" value="Seryl_tRNA_N"/>
    <property type="match status" value="1"/>
</dbReference>
<evidence type="ECO:0000256" key="3">
    <source>
        <dbReference type="ARBA" id="ARBA00022840"/>
    </source>
</evidence>
<dbReference type="AlphaFoldDB" id="A0A1H1UWZ7"/>
<evidence type="ECO:0000256" key="5">
    <source>
        <dbReference type="ARBA" id="ARBA00023146"/>
    </source>
</evidence>
<comment type="domain">
    <text evidence="6">Consists of two distinct domains, a catalytic core and a N-terminal extension that is involved in tRNA binding.</text>
</comment>
<keyword evidence="2 6" id="KW-0547">Nucleotide-binding</keyword>
<dbReference type="InterPro" id="IPR010978">
    <property type="entry name" value="tRNA-bd_arm"/>
</dbReference>
<feature type="site" description="Important for serine binding" evidence="7">
    <location>
        <position position="403"/>
    </location>
</feature>
<feature type="binding site" evidence="7">
    <location>
        <position position="243"/>
    </location>
    <ligand>
        <name>L-serine</name>
        <dbReference type="ChEBI" id="CHEBI:33384"/>
    </ligand>
</feature>
<evidence type="ECO:0000256" key="4">
    <source>
        <dbReference type="ARBA" id="ARBA00022917"/>
    </source>
</evidence>
<keyword evidence="11" id="KW-1185">Reference proteome</keyword>
<dbReference type="EC" id="6.1.1.11" evidence="6"/>
<keyword evidence="1 6" id="KW-0436">Ligase</keyword>
<comment type="catalytic activity">
    <reaction evidence="6">
        <text>tRNA(Ser) + L-serine + ATP = L-seryl-tRNA(Ser) + AMP + diphosphate + H(+)</text>
        <dbReference type="Rhea" id="RHEA:12292"/>
        <dbReference type="Rhea" id="RHEA-COMP:9669"/>
        <dbReference type="Rhea" id="RHEA-COMP:9703"/>
        <dbReference type="ChEBI" id="CHEBI:15378"/>
        <dbReference type="ChEBI" id="CHEBI:30616"/>
        <dbReference type="ChEBI" id="CHEBI:33019"/>
        <dbReference type="ChEBI" id="CHEBI:33384"/>
        <dbReference type="ChEBI" id="CHEBI:78442"/>
        <dbReference type="ChEBI" id="CHEBI:78533"/>
        <dbReference type="ChEBI" id="CHEBI:456215"/>
        <dbReference type="EC" id="6.1.1.11"/>
    </reaction>
</comment>
<evidence type="ECO:0000256" key="6">
    <source>
        <dbReference type="HAMAP-Rule" id="MF_00176"/>
    </source>
</evidence>
<comment type="function">
    <text evidence="6">Catalyzes the attachment of serine to tRNA(Ser). Is also able to aminoacylate tRNA(Sec) with serine, to form the misacylated tRNA L-seryl-tRNA(Sec), which will be further converted into selenocysteinyl-tRNA(Sec).</text>
</comment>
<feature type="binding site" evidence="6">
    <location>
        <position position="403"/>
    </location>
    <ligand>
        <name>L-serine</name>
        <dbReference type="ChEBI" id="CHEBI:33384"/>
    </ligand>
</feature>
<dbReference type="STRING" id="642780.SAMN04488570_2653"/>
<dbReference type="GO" id="GO:0006434">
    <property type="term" value="P:seryl-tRNA aminoacylation"/>
    <property type="evidence" value="ECO:0007669"/>
    <property type="project" value="UniProtKB-UniRule"/>
</dbReference>
<dbReference type="Pfam" id="PF00587">
    <property type="entry name" value="tRNA-synt_2b"/>
    <property type="match status" value="1"/>
</dbReference>
<sequence length="449" mass="48827">MRAGAGAATILASVIDPRLLRDDPDRIRAAQDKRGLSSDVVDRALAADTSRRTAIAEFERQRAEQKQLGKLIPKAQGDEKADLLARTKTLAAGVKSAEADQAAAEQEWREALLAIPNPAADEAPAGGEDDYVVLSEHGTKRDFEAEGFTPRDHVDLGRILGAIDIERGAKVSGSRFYYLTGVGADLELALVNMAMDQARAAGFTPMIPPALVRPRAMEGTGFLGQAADDVYRIEGQDTYLVGTSEVPLAAYHSDEILDAATLPRRYVAFSPCFRKEAGSHGKDTRGIFRVHWFDKVEMFTYTTLEDAAAEHERLLGWEQEWLDKLELAYRVIDVAAGDLGLSAQRKFDCEAWIPTQGRYRELTSTSNCTDFQTRRLDIRGRFPAAEGADGQGEVAPIATLNGTLTAIPRTIVALLETHQQADGSVRVPAALQPYLQGRTVIEPVAPIGG</sequence>
<dbReference type="CDD" id="cd00770">
    <property type="entry name" value="SerRS_core"/>
    <property type="match status" value="1"/>
</dbReference>
<dbReference type="GO" id="GO:0005737">
    <property type="term" value="C:cytoplasm"/>
    <property type="evidence" value="ECO:0007669"/>
    <property type="project" value="UniProtKB-SubCell"/>
</dbReference>
<dbReference type="GO" id="GO:0004828">
    <property type="term" value="F:serine-tRNA ligase activity"/>
    <property type="evidence" value="ECO:0007669"/>
    <property type="project" value="UniProtKB-UniRule"/>
</dbReference>
<dbReference type="Proteomes" id="UP000198859">
    <property type="component" value="Chromosome I"/>
</dbReference>
<dbReference type="SUPFAM" id="SSF46589">
    <property type="entry name" value="tRNA-binding arm"/>
    <property type="match status" value="1"/>
</dbReference>
<comment type="similarity">
    <text evidence="6">Belongs to the class-II aminoacyl-tRNA synthetase family. Type-1 seryl-tRNA synthetase subfamily.</text>
</comment>
<dbReference type="PIRSF" id="PIRSF001529">
    <property type="entry name" value="Ser-tRNA-synth_IIa"/>
    <property type="match status" value="1"/>
</dbReference>
<evidence type="ECO:0000256" key="7">
    <source>
        <dbReference type="PIRSR" id="PIRSR001529-1"/>
    </source>
</evidence>
<dbReference type="NCBIfam" id="TIGR00414">
    <property type="entry name" value="serS"/>
    <property type="match status" value="1"/>
</dbReference>
<comment type="subunit">
    <text evidence="6">Homodimer. The tRNA molecule binds across the dimer.</text>
</comment>
<proteinExistence type="inferred from homology"/>
<feature type="domain" description="Aminoacyl-transfer RNA synthetases class-II family profile" evidence="9">
    <location>
        <begin position="152"/>
        <end position="428"/>
    </location>
</feature>
<dbReference type="PROSITE" id="PS50862">
    <property type="entry name" value="AA_TRNA_LIGASE_II"/>
    <property type="match status" value="1"/>
</dbReference>